<dbReference type="InterPro" id="IPR001387">
    <property type="entry name" value="Cro/C1-type_HTH"/>
</dbReference>
<dbReference type="Pfam" id="PF01381">
    <property type="entry name" value="HTH_3"/>
    <property type="match status" value="1"/>
</dbReference>
<dbReference type="KEGG" id="byl:A4V09_08575"/>
<dbReference type="InterPro" id="IPR010982">
    <property type="entry name" value="Lambda_DNA-bd_dom_sf"/>
</dbReference>
<dbReference type="RefSeq" id="WP_065541997.1">
    <property type="nucleotide sequence ID" value="NZ_CP015405.2"/>
</dbReference>
<dbReference type="Proteomes" id="UP000092574">
    <property type="component" value="Chromosome"/>
</dbReference>
<name>A0A1C7I875_9FIRM</name>
<protein>
    <submittedName>
        <fullName evidence="3">Transcriptional regulator</fullName>
    </submittedName>
</protein>
<dbReference type="OrthoDB" id="9812495at2"/>
<keyword evidence="1" id="KW-0238">DNA-binding</keyword>
<dbReference type="PANTHER" id="PTHR46558:SF11">
    <property type="entry name" value="HTH-TYPE TRANSCRIPTIONAL REGULATOR XRE"/>
    <property type="match status" value="1"/>
</dbReference>
<dbReference type="STRING" id="1796616.A4V09_08575"/>
<proteinExistence type="predicted"/>
<reference evidence="3" key="1">
    <citation type="submission" date="2017-04" db="EMBL/GenBank/DDBJ databases">
        <title>Complete Genome Sequences of Twelve Strains of a Stable Defined Moderately Diverse Mouse Microbiota 2 (sDMDMm2).</title>
        <authorList>
            <person name="Uchimura Y."/>
            <person name="Wyss M."/>
            <person name="Brugiroux S."/>
            <person name="Limenitakis J.P."/>
            <person name="Stecher B."/>
            <person name="McCoy K.D."/>
            <person name="Macpherson A.J."/>
        </authorList>
    </citation>
    <scope>NUCLEOTIDE SEQUENCE</scope>
    <source>
        <strain evidence="3">YL58</strain>
    </source>
</reference>
<gene>
    <name evidence="3" type="ORF">A4V09_08575</name>
</gene>
<dbReference type="EMBL" id="CP015405">
    <property type="protein sequence ID" value="ANU75815.1"/>
    <property type="molecule type" value="Genomic_DNA"/>
</dbReference>
<keyword evidence="4" id="KW-1185">Reference proteome</keyword>
<dbReference type="Gene3D" id="1.10.260.40">
    <property type="entry name" value="lambda repressor-like DNA-binding domains"/>
    <property type="match status" value="1"/>
</dbReference>
<accession>A0A1C7I875</accession>
<evidence type="ECO:0000313" key="3">
    <source>
        <dbReference type="EMBL" id="ANU75815.1"/>
    </source>
</evidence>
<dbReference type="PROSITE" id="PS50943">
    <property type="entry name" value="HTH_CROC1"/>
    <property type="match status" value="1"/>
</dbReference>
<dbReference type="GO" id="GO:0003677">
    <property type="term" value="F:DNA binding"/>
    <property type="evidence" value="ECO:0007669"/>
    <property type="project" value="UniProtKB-KW"/>
</dbReference>
<dbReference type="SMART" id="SM00530">
    <property type="entry name" value="HTH_XRE"/>
    <property type="match status" value="1"/>
</dbReference>
<sequence>MNILNFSENIVNLRHKKGITQEELADFVGVTKASVSKWETKQSLPDIMLLPQLAAYFEVTVDDLLGYEPNLSKEQIQKIYFDFMTEFAEQPFGEVMEKSRRMVKKYYSCHSFLFQICVLWLNHVSLTPDPQRQTEILEEASALCSRIISDSRDIGLCNDAILLKASIDLLRNKVPAVIDTLEELLNPYHYSFQGESILVQAYAMSGQKEKANKYSQYNMYIHLLALVFGAVQYLSLHANDLDACRETINRIDRVMEIYDLEHLHENTAAQYHYQVAAIYCIHQIPEVAMERLKKFAAITGSLLSRDRIYLGGDSYFNSIDDYFENMDLGGNLVRDKKVILGSVVQALENPVFEILKDNEDLQKMKKMFQAKGESL</sequence>
<evidence type="ECO:0000256" key="1">
    <source>
        <dbReference type="ARBA" id="ARBA00023125"/>
    </source>
</evidence>
<evidence type="ECO:0000313" key="4">
    <source>
        <dbReference type="Proteomes" id="UP000092574"/>
    </source>
</evidence>
<dbReference type="AlphaFoldDB" id="A0A1C7I875"/>
<dbReference type="CDD" id="cd00093">
    <property type="entry name" value="HTH_XRE"/>
    <property type="match status" value="1"/>
</dbReference>
<organism evidence="3 4">
    <name type="scientific">Blautia pseudococcoides</name>
    <dbReference type="NCBI Taxonomy" id="1796616"/>
    <lineage>
        <taxon>Bacteria</taxon>
        <taxon>Bacillati</taxon>
        <taxon>Bacillota</taxon>
        <taxon>Clostridia</taxon>
        <taxon>Lachnospirales</taxon>
        <taxon>Lachnospiraceae</taxon>
        <taxon>Blautia</taxon>
    </lineage>
</organism>
<dbReference type="PANTHER" id="PTHR46558">
    <property type="entry name" value="TRACRIPTIONAL REGULATORY PROTEIN-RELATED-RELATED"/>
    <property type="match status" value="1"/>
</dbReference>
<feature type="domain" description="HTH cro/C1-type" evidence="2">
    <location>
        <begin position="10"/>
        <end position="64"/>
    </location>
</feature>
<dbReference type="SUPFAM" id="SSF47413">
    <property type="entry name" value="lambda repressor-like DNA-binding domains"/>
    <property type="match status" value="1"/>
</dbReference>
<evidence type="ECO:0000259" key="2">
    <source>
        <dbReference type="PROSITE" id="PS50943"/>
    </source>
</evidence>